<feature type="transmembrane region" description="Helical" evidence="5">
    <location>
        <begin position="100"/>
        <end position="124"/>
    </location>
</feature>
<comment type="subcellular location">
    <subcellularLocation>
        <location evidence="1">Membrane</location>
        <topology evidence="1">Multi-pass membrane protein</topology>
    </subcellularLocation>
</comment>
<evidence type="ECO:0000259" key="6">
    <source>
        <dbReference type="PROSITE" id="PS50928"/>
    </source>
</evidence>
<reference evidence="7" key="1">
    <citation type="journal article" date="2014" name="Front. Microbiol.">
        <title>High frequency of phylogenetically diverse reductive dehalogenase-homologous genes in deep subseafloor sedimentary metagenomes.</title>
        <authorList>
            <person name="Kawai M."/>
            <person name="Futagami T."/>
            <person name="Toyoda A."/>
            <person name="Takaki Y."/>
            <person name="Nishi S."/>
            <person name="Hori S."/>
            <person name="Arai W."/>
            <person name="Tsubouchi T."/>
            <person name="Morono Y."/>
            <person name="Uchiyama I."/>
            <person name="Ito T."/>
            <person name="Fujiyama A."/>
            <person name="Inagaki F."/>
            <person name="Takami H."/>
        </authorList>
    </citation>
    <scope>NUCLEOTIDE SEQUENCE</scope>
    <source>
        <strain evidence="7">Expedition CK06-06</strain>
    </source>
</reference>
<evidence type="ECO:0000256" key="3">
    <source>
        <dbReference type="ARBA" id="ARBA00022989"/>
    </source>
</evidence>
<feature type="non-terminal residue" evidence="7">
    <location>
        <position position="1"/>
    </location>
</feature>
<keyword evidence="3 5" id="KW-1133">Transmembrane helix</keyword>
<accession>X0Y1L2</accession>
<evidence type="ECO:0000256" key="1">
    <source>
        <dbReference type="ARBA" id="ARBA00004141"/>
    </source>
</evidence>
<name>X0Y1L2_9ZZZZ</name>
<sequence>PFWAGAFAIALIVGSYATETFRGAFLGVDPGIIEAARALGLSSLHTFFYIRVPQMWRLALPSVGNHMLSLMKDTALISVIGVEEILYVAEMATAVTLKPFTMYMIVAVIYLGITTVITLVMMALEKHSNRHLAGAR</sequence>
<comment type="caution">
    <text evidence="7">The sequence shown here is derived from an EMBL/GenBank/DDBJ whole genome shotgun (WGS) entry which is preliminary data.</text>
</comment>
<evidence type="ECO:0000256" key="5">
    <source>
        <dbReference type="SAM" id="Phobius"/>
    </source>
</evidence>
<dbReference type="PANTHER" id="PTHR30133">
    <property type="entry name" value="CATIONIC AMINO ACID TRANSPORTER, MEMBRANE COMPONENT"/>
    <property type="match status" value="1"/>
</dbReference>
<evidence type="ECO:0000256" key="4">
    <source>
        <dbReference type="ARBA" id="ARBA00023136"/>
    </source>
</evidence>
<dbReference type="EMBL" id="BARS01054548">
    <property type="protein sequence ID" value="GAG49734.1"/>
    <property type="molecule type" value="Genomic_DNA"/>
</dbReference>
<dbReference type="SUPFAM" id="SSF161098">
    <property type="entry name" value="MetI-like"/>
    <property type="match status" value="1"/>
</dbReference>
<dbReference type="CDD" id="cd06261">
    <property type="entry name" value="TM_PBP2"/>
    <property type="match status" value="1"/>
</dbReference>
<dbReference type="InterPro" id="IPR000515">
    <property type="entry name" value="MetI-like"/>
</dbReference>
<dbReference type="PROSITE" id="PS50928">
    <property type="entry name" value="ABC_TM1"/>
    <property type="match status" value="1"/>
</dbReference>
<gene>
    <name evidence="7" type="ORF">S01H1_80735</name>
</gene>
<organism evidence="7">
    <name type="scientific">marine sediment metagenome</name>
    <dbReference type="NCBI Taxonomy" id="412755"/>
    <lineage>
        <taxon>unclassified sequences</taxon>
        <taxon>metagenomes</taxon>
        <taxon>ecological metagenomes</taxon>
    </lineage>
</organism>
<feature type="domain" description="ABC transmembrane type-1" evidence="6">
    <location>
        <begin position="1"/>
        <end position="121"/>
    </location>
</feature>
<proteinExistence type="predicted"/>
<dbReference type="InterPro" id="IPR051613">
    <property type="entry name" value="ABC_transp_permease_HisMQ"/>
</dbReference>
<evidence type="ECO:0000313" key="7">
    <source>
        <dbReference type="EMBL" id="GAG49734.1"/>
    </source>
</evidence>
<dbReference type="InterPro" id="IPR035906">
    <property type="entry name" value="MetI-like_sf"/>
</dbReference>
<dbReference type="Gene3D" id="1.10.3720.10">
    <property type="entry name" value="MetI-like"/>
    <property type="match status" value="1"/>
</dbReference>
<dbReference type="Pfam" id="PF00528">
    <property type="entry name" value="BPD_transp_1"/>
    <property type="match status" value="1"/>
</dbReference>
<dbReference type="GO" id="GO:0005886">
    <property type="term" value="C:plasma membrane"/>
    <property type="evidence" value="ECO:0007669"/>
    <property type="project" value="TreeGrafter"/>
</dbReference>
<evidence type="ECO:0000256" key="2">
    <source>
        <dbReference type="ARBA" id="ARBA00022692"/>
    </source>
</evidence>
<keyword evidence="4 5" id="KW-0472">Membrane</keyword>
<dbReference type="GO" id="GO:0055085">
    <property type="term" value="P:transmembrane transport"/>
    <property type="evidence" value="ECO:0007669"/>
    <property type="project" value="InterPro"/>
</dbReference>
<dbReference type="AlphaFoldDB" id="X0Y1L2"/>
<keyword evidence="2 5" id="KW-0812">Transmembrane</keyword>
<protein>
    <recommendedName>
        <fullName evidence="6">ABC transmembrane type-1 domain-containing protein</fullName>
    </recommendedName>
</protein>